<dbReference type="EMBL" id="GGEC01073908">
    <property type="protein sequence ID" value="MBX54392.1"/>
    <property type="molecule type" value="Transcribed_RNA"/>
</dbReference>
<name>A0A2P2PI78_RHIMU</name>
<organism evidence="1">
    <name type="scientific">Rhizophora mucronata</name>
    <name type="common">Asiatic mangrove</name>
    <dbReference type="NCBI Taxonomy" id="61149"/>
    <lineage>
        <taxon>Eukaryota</taxon>
        <taxon>Viridiplantae</taxon>
        <taxon>Streptophyta</taxon>
        <taxon>Embryophyta</taxon>
        <taxon>Tracheophyta</taxon>
        <taxon>Spermatophyta</taxon>
        <taxon>Magnoliopsida</taxon>
        <taxon>eudicotyledons</taxon>
        <taxon>Gunneridae</taxon>
        <taxon>Pentapetalae</taxon>
        <taxon>rosids</taxon>
        <taxon>fabids</taxon>
        <taxon>Malpighiales</taxon>
        <taxon>Rhizophoraceae</taxon>
        <taxon>Rhizophora</taxon>
    </lineage>
</organism>
<dbReference type="AlphaFoldDB" id="A0A2P2PI78"/>
<accession>A0A2P2PI78</accession>
<proteinExistence type="predicted"/>
<sequence>MHESNLIQTGRRWQNKRLNALLQLRSQCNDFFLFFSFCHNSSPNLSIDIQRSPKA</sequence>
<protein>
    <submittedName>
        <fullName evidence="1">Uncharacterized protein</fullName>
    </submittedName>
</protein>
<reference evidence="1" key="1">
    <citation type="submission" date="2018-02" db="EMBL/GenBank/DDBJ databases">
        <title>Rhizophora mucronata_Transcriptome.</title>
        <authorList>
            <person name="Meera S.P."/>
            <person name="Sreeshan A."/>
            <person name="Augustine A."/>
        </authorList>
    </citation>
    <scope>NUCLEOTIDE SEQUENCE</scope>
    <source>
        <tissue evidence="1">Leaf</tissue>
    </source>
</reference>
<evidence type="ECO:0000313" key="1">
    <source>
        <dbReference type="EMBL" id="MBX54392.1"/>
    </source>
</evidence>